<sequence length="64" mass="6801">MIAADVALPSRIWALMCPILPDAVPRSPVGPAAGREGRADARGMYQLRHITGGDLDSTVEQTVE</sequence>
<evidence type="ECO:0000313" key="1">
    <source>
        <dbReference type="EMBL" id="GAA1906607.1"/>
    </source>
</evidence>
<organism evidence="1 2">
    <name type="scientific">Streptomyces sodiiphilus</name>
    <dbReference type="NCBI Taxonomy" id="226217"/>
    <lineage>
        <taxon>Bacteria</taxon>
        <taxon>Bacillati</taxon>
        <taxon>Actinomycetota</taxon>
        <taxon>Actinomycetes</taxon>
        <taxon>Kitasatosporales</taxon>
        <taxon>Streptomycetaceae</taxon>
        <taxon>Streptomyces</taxon>
    </lineage>
</organism>
<keyword evidence="2" id="KW-1185">Reference proteome</keyword>
<dbReference type="Proteomes" id="UP001501303">
    <property type="component" value="Unassembled WGS sequence"/>
</dbReference>
<gene>
    <name evidence="1" type="ORF">GCM10009716_15710</name>
</gene>
<reference evidence="1 2" key="1">
    <citation type="journal article" date="2019" name="Int. J. Syst. Evol. Microbiol.">
        <title>The Global Catalogue of Microorganisms (GCM) 10K type strain sequencing project: providing services to taxonomists for standard genome sequencing and annotation.</title>
        <authorList>
            <consortium name="The Broad Institute Genomics Platform"/>
            <consortium name="The Broad Institute Genome Sequencing Center for Infectious Disease"/>
            <person name="Wu L."/>
            <person name="Ma J."/>
        </authorList>
    </citation>
    <scope>NUCLEOTIDE SEQUENCE [LARGE SCALE GENOMIC DNA]</scope>
    <source>
        <strain evidence="1 2">JCM 13581</strain>
    </source>
</reference>
<proteinExistence type="predicted"/>
<protein>
    <submittedName>
        <fullName evidence="1">Uncharacterized protein</fullName>
    </submittedName>
</protein>
<comment type="caution">
    <text evidence="1">The sequence shown here is derived from an EMBL/GenBank/DDBJ whole genome shotgun (WGS) entry which is preliminary data.</text>
</comment>
<accession>A0ABN2P065</accession>
<dbReference type="EMBL" id="BAAAMJ010000010">
    <property type="protein sequence ID" value="GAA1906607.1"/>
    <property type="molecule type" value="Genomic_DNA"/>
</dbReference>
<name>A0ABN2P065_9ACTN</name>
<evidence type="ECO:0000313" key="2">
    <source>
        <dbReference type="Proteomes" id="UP001501303"/>
    </source>
</evidence>